<accession>J3M026</accession>
<proteinExistence type="predicted"/>
<reference evidence="1" key="2">
    <citation type="submission" date="2013-04" db="UniProtKB">
        <authorList>
            <consortium name="EnsemblPlants"/>
        </authorList>
    </citation>
    <scope>IDENTIFICATION</scope>
</reference>
<keyword evidence="2" id="KW-1185">Reference proteome</keyword>
<name>J3M026_ORYBR</name>
<protein>
    <submittedName>
        <fullName evidence="1">Uncharacterized protein</fullName>
    </submittedName>
</protein>
<dbReference type="Proteomes" id="UP000006038">
    <property type="component" value="Chromosome 4"/>
</dbReference>
<sequence>LITFLCSFLCASREATKRPGTDKTLHQQMASVNPGLQIGWDLGITSGHQKWVISGAIDRPRSD</sequence>
<dbReference type="EnsemblPlants" id="OB04G27510.1">
    <property type="protein sequence ID" value="OB04G27510.1"/>
    <property type="gene ID" value="OB04G27510"/>
</dbReference>
<evidence type="ECO:0000313" key="2">
    <source>
        <dbReference type="Proteomes" id="UP000006038"/>
    </source>
</evidence>
<organism evidence="1">
    <name type="scientific">Oryza brachyantha</name>
    <name type="common">malo sina</name>
    <dbReference type="NCBI Taxonomy" id="4533"/>
    <lineage>
        <taxon>Eukaryota</taxon>
        <taxon>Viridiplantae</taxon>
        <taxon>Streptophyta</taxon>
        <taxon>Embryophyta</taxon>
        <taxon>Tracheophyta</taxon>
        <taxon>Spermatophyta</taxon>
        <taxon>Magnoliopsida</taxon>
        <taxon>Liliopsida</taxon>
        <taxon>Poales</taxon>
        <taxon>Poaceae</taxon>
        <taxon>BOP clade</taxon>
        <taxon>Oryzoideae</taxon>
        <taxon>Oryzeae</taxon>
        <taxon>Oryzinae</taxon>
        <taxon>Oryza</taxon>
    </lineage>
</organism>
<dbReference type="Gramene" id="OB04G27510.1">
    <property type="protein sequence ID" value="OB04G27510.1"/>
    <property type="gene ID" value="OB04G27510"/>
</dbReference>
<dbReference type="AlphaFoldDB" id="J3M026"/>
<evidence type="ECO:0000313" key="1">
    <source>
        <dbReference type="EnsemblPlants" id="OB04G27510.1"/>
    </source>
</evidence>
<reference evidence="1" key="1">
    <citation type="journal article" date="2013" name="Nat. Commun.">
        <title>Whole-genome sequencing of Oryza brachyantha reveals mechanisms underlying Oryza genome evolution.</title>
        <authorList>
            <person name="Chen J."/>
            <person name="Huang Q."/>
            <person name="Gao D."/>
            <person name="Wang J."/>
            <person name="Lang Y."/>
            <person name="Liu T."/>
            <person name="Li B."/>
            <person name="Bai Z."/>
            <person name="Luis Goicoechea J."/>
            <person name="Liang C."/>
            <person name="Chen C."/>
            <person name="Zhang W."/>
            <person name="Sun S."/>
            <person name="Liao Y."/>
            <person name="Zhang X."/>
            <person name="Yang L."/>
            <person name="Song C."/>
            <person name="Wang M."/>
            <person name="Shi J."/>
            <person name="Liu G."/>
            <person name="Liu J."/>
            <person name="Zhou H."/>
            <person name="Zhou W."/>
            <person name="Yu Q."/>
            <person name="An N."/>
            <person name="Chen Y."/>
            <person name="Cai Q."/>
            <person name="Wang B."/>
            <person name="Liu B."/>
            <person name="Min J."/>
            <person name="Huang Y."/>
            <person name="Wu H."/>
            <person name="Li Z."/>
            <person name="Zhang Y."/>
            <person name="Yin Y."/>
            <person name="Song W."/>
            <person name="Jiang J."/>
            <person name="Jackson S.A."/>
            <person name="Wing R.A."/>
            <person name="Wang J."/>
            <person name="Chen M."/>
        </authorList>
    </citation>
    <scope>NUCLEOTIDE SEQUENCE [LARGE SCALE GENOMIC DNA]</scope>
    <source>
        <strain evidence="1">cv. IRGC 101232</strain>
    </source>
</reference>
<dbReference type="HOGENOM" id="CLU_2892712_0_0_1"/>